<evidence type="ECO:0000256" key="7">
    <source>
        <dbReference type="PROSITE-ProRule" id="PRU10055"/>
    </source>
</evidence>
<dbReference type="PROSITE" id="PS00653">
    <property type="entry name" value="GLYCOSYL_HYDROL_F1_2"/>
    <property type="match status" value="1"/>
</dbReference>
<gene>
    <name evidence="11" type="ORF">EB796_008696</name>
</gene>
<dbReference type="PANTHER" id="PTHR10353">
    <property type="entry name" value="GLYCOSYL HYDROLASE"/>
    <property type="match status" value="1"/>
</dbReference>
<dbReference type="InterPro" id="IPR033132">
    <property type="entry name" value="GH_1_N_CS"/>
</dbReference>
<accession>A0A7J7K4X5</accession>
<evidence type="ECO:0000256" key="3">
    <source>
        <dbReference type="ARBA" id="ARBA00012744"/>
    </source>
</evidence>
<feature type="signal peptide" evidence="10">
    <location>
        <begin position="1"/>
        <end position="19"/>
    </location>
</feature>
<comment type="similarity">
    <text evidence="1 8">Belongs to the glycosyl hydrolase 1 family.</text>
</comment>
<proteinExistence type="inferred from homology"/>
<dbReference type="EC" id="3.2.1.21" evidence="3"/>
<evidence type="ECO:0000313" key="11">
    <source>
        <dbReference type="EMBL" id="KAF6032994.1"/>
    </source>
</evidence>
<evidence type="ECO:0000256" key="6">
    <source>
        <dbReference type="ARBA" id="ARBA00023295"/>
    </source>
</evidence>
<evidence type="ECO:0000256" key="4">
    <source>
        <dbReference type="ARBA" id="ARBA00022801"/>
    </source>
</evidence>
<dbReference type="Gene3D" id="3.20.20.80">
    <property type="entry name" value="Glycosidases"/>
    <property type="match status" value="1"/>
</dbReference>
<keyword evidence="10" id="KW-0732">Signal</keyword>
<evidence type="ECO:0000313" key="12">
    <source>
        <dbReference type="Proteomes" id="UP000593567"/>
    </source>
</evidence>
<keyword evidence="5" id="KW-0325">Glycoprotein</keyword>
<dbReference type="EMBL" id="VXIV02001464">
    <property type="protein sequence ID" value="KAF6032994.1"/>
    <property type="molecule type" value="Genomic_DNA"/>
</dbReference>
<dbReference type="SUPFAM" id="SSF51445">
    <property type="entry name" value="(Trans)glycosidases"/>
    <property type="match status" value="1"/>
</dbReference>
<dbReference type="GO" id="GO:0005975">
    <property type="term" value="P:carbohydrate metabolic process"/>
    <property type="evidence" value="ECO:0007669"/>
    <property type="project" value="InterPro"/>
</dbReference>
<dbReference type="PROSITE" id="PS00572">
    <property type="entry name" value="GLYCOSYL_HYDROL_F1_1"/>
    <property type="match status" value="1"/>
</dbReference>
<evidence type="ECO:0000256" key="2">
    <source>
        <dbReference type="ARBA" id="ARBA00011738"/>
    </source>
</evidence>
<dbReference type="AlphaFoldDB" id="A0A7J7K4X5"/>
<dbReference type="FunFam" id="3.20.20.80:FF:000013">
    <property type="entry name" value="lactase-phlorizin hydrolase"/>
    <property type="match status" value="1"/>
</dbReference>
<evidence type="ECO:0000256" key="1">
    <source>
        <dbReference type="ARBA" id="ARBA00010838"/>
    </source>
</evidence>
<dbReference type="PANTHER" id="PTHR10353:SF36">
    <property type="entry name" value="LP05116P"/>
    <property type="match status" value="1"/>
</dbReference>
<keyword evidence="6 9" id="KW-0326">Glycosidase</keyword>
<dbReference type="GO" id="GO:0004553">
    <property type="term" value="F:hydrolase activity, hydrolyzing O-glycosyl compounds"/>
    <property type="evidence" value="ECO:0007669"/>
    <property type="project" value="InterPro"/>
</dbReference>
<dbReference type="InterPro" id="IPR001360">
    <property type="entry name" value="Glyco_hydro_1"/>
</dbReference>
<dbReference type="PRINTS" id="PR00131">
    <property type="entry name" value="GLHYDRLASE1"/>
</dbReference>
<evidence type="ECO:0000256" key="5">
    <source>
        <dbReference type="ARBA" id="ARBA00023180"/>
    </source>
</evidence>
<evidence type="ECO:0000256" key="10">
    <source>
        <dbReference type="SAM" id="SignalP"/>
    </source>
</evidence>
<keyword evidence="4 9" id="KW-0378">Hydrolase</keyword>
<dbReference type="InterPro" id="IPR018120">
    <property type="entry name" value="Glyco_hydro_1_AS"/>
</dbReference>
<evidence type="ECO:0000256" key="8">
    <source>
        <dbReference type="RuleBase" id="RU003690"/>
    </source>
</evidence>
<comment type="caution">
    <text evidence="11">The sequence shown here is derived from an EMBL/GenBank/DDBJ whole genome shotgun (WGS) entry which is preliminary data.</text>
</comment>
<keyword evidence="12" id="KW-1185">Reference proteome</keyword>
<dbReference type="InterPro" id="IPR017853">
    <property type="entry name" value="GH"/>
</dbReference>
<organism evidence="11 12">
    <name type="scientific">Bugula neritina</name>
    <name type="common">Brown bryozoan</name>
    <name type="synonym">Sertularia neritina</name>
    <dbReference type="NCBI Taxonomy" id="10212"/>
    <lineage>
        <taxon>Eukaryota</taxon>
        <taxon>Metazoa</taxon>
        <taxon>Spiralia</taxon>
        <taxon>Lophotrochozoa</taxon>
        <taxon>Bryozoa</taxon>
        <taxon>Gymnolaemata</taxon>
        <taxon>Cheilostomatida</taxon>
        <taxon>Flustrina</taxon>
        <taxon>Buguloidea</taxon>
        <taxon>Bugulidae</taxon>
        <taxon>Bugula</taxon>
    </lineage>
</organism>
<evidence type="ECO:0000256" key="9">
    <source>
        <dbReference type="RuleBase" id="RU004468"/>
    </source>
</evidence>
<sequence length="511" mass="58700">MAAVLQLLLLFAVSNLCSAVHHKDAPFLHKKFPPYFMWGTATASYQIEGAWNVSGKGESIWDKFSHAGVIHNQDTGDVACDSYNKYKEDVQLMKEMGVTHYRFSIAWTRIFPTGKADSYNAAGMQYYKDLVAELKNNSIIPMATLYHWDLPQQLEDVGGWLNDTVIEHYRDYADRVFSELGDDVKLWLTFNEPFVTCWLGYGIAVHAPGKYEKPGVDPYICAHNIIRSHAKAWHTYDDKYRESQRGKISITLDADWKEPKTNSSADRAAAERAEQFKLGWFAHPIYKNGDYPKVMKEFVAKKSKAQGLPVSRLPQFTEAEKCMIKGTYDFFGLNHYTTQYVADKEDSSYVSYDKDQDIDVTVDPNWASSGSSWLKVVPWGLRSLLNWIKYEYNNPDLYVTENGVSDKNGTLNDTFRINFYNGYINNVLKAIDDGCNVKGYTAWSLLDNFEWRQGYSEKFGLHYVDFDDPDRPRETKDSAKWFKKLINTNGWEELKDASSPKYHPDGRLVFG</sequence>
<dbReference type="Proteomes" id="UP000593567">
    <property type="component" value="Unassembled WGS sequence"/>
</dbReference>
<protein>
    <recommendedName>
        <fullName evidence="3">beta-glucosidase</fullName>
        <ecNumber evidence="3">3.2.1.21</ecNumber>
    </recommendedName>
</protein>
<dbReference type="OrthoDB" id="65569at2759"/>
<comment type="subunit">
    <text evidence="2">Homodimer.</text>
</comment>
<feature type="chain" id="PRO_5029514659" description="beta-glucosidase" evidence="10">
    <location>
        <begin position="20"/>
        <end position="511"/>
    </location>
</feature>
<reference evidence="11" key="1">
    <citation type="submission" date="2020-06" db="EMBL/GenBank/DDBJ databases">
        <title>Draft genome of Bugula neritina, a colonial animal packing powerful symbionts and potential medicines.</title>
        <authorList>
            <person name="Rayko M."/>
        </authorList>
    </citation>
    <scope>NUCLEOTIDE SEQUENCE [LARGE SCALE GENOMIC DNA]</scope>
    <source>
        <strain evidence="11">Kwan_BN1</strain>
    </source>
</reference>
<feature type="active site" description="Nucleophile" evidence="7">
    <location>
        <position position="401"/>
    </location>
</feature>
<name>A0A7J7K4X5_BUGNE</name>
<dbReference type="Pfam" id="PF00232">
    <property type="entry name" value="Glyco_hydro_1"/>
    <property type="match status" value="1"/>
</dbReference>